<reference evidence="4 5" key="1">
    <citation type="journal article" date="2020" name="IScience">
        <title>Genome Sequencing of the Endangered Kingdonia uniflora (Circaeasteraceae, Ranunculales) Reveals Potential Mechanisms of Evolutionary Specialization.</title>
        <authorList>
            <person name="Sun Y."/>
            <person name="Deng T."/>
            <person name="Zhang A."/>
            <person name="Moore M.J."/>
            <person name="Landis J.B."/>
            <person name="Lin N."/>
            <person name="Zhang H."/>
            <person name="Zhang X."/>
            <person name="Huang J."/>
            <person name="Zhang X."/>
            <person name="Sun H."/>
            <person name="Wang H."/>
        </authorList>
    </citation>
    <scope>NUCLEOTIDE SEQUENCE [LARGE SCALE GENOMIC DNA]</scope>
    <source>
        <strain evidence="4">TB1705</strain>
        <tissue evidence="4">Leaf</tissue>
    </source>
</reference>
<comment type="caution">
    <text evidence="4">The sequence shown here is derived from an EMBL/GenBank/DDBJ whole genome shotgun (WGS) entry which is preliminary data.</text>
</comment>
<accession>A0A7J7MN73</accession>
<evidence type="ECO:0000313" key="4">
    <source>
        <dbReference type="EMBL" id="KAF6156267.1"/>
    </source>
</evidence>
<feature type="coiled-coil region" evidence="1">
    <location>
        <begin position="123"/>
        <end position="221"/>
    </location>
</feature>
<protein>
    <recommendedName>
        <fullName evidence="3">Aminotransferase-like plant mobile domain-containing protein</fullName>
    </recommendedName>
</protein>
<dbReference type="InterPro" id="IPR019557">
    <property type="entry name" value="AminoTfrase-like_pln_mobile"/>
</dbReference>
<keyword evidence="5" id="KW-1185">Reference proteome</keyword>
<name>A0A7J7MN73_9MAGN</name>
<evidence type="ECO:0000313" key="5">
    <source>
        <dbReference type="Proteomes" id="UP000541444"/>
    </source>
</evidence>
<evidence type="ECO:0000259" key="3">
    <source>
        <dbReference type="Pfam" id="PF10536"/>
    </source>
</evidence>
<organism evidence="4 5">
    <name type="scientific">Kingdonia uniflora</name>
    <dbReference type="NCBI Taxonomy" id="39325"/>
    <lineage>
        <taxon>Eukaryota</taxon>
        <taxon>Viridiplantae</taxon>
        <taxon>Streptophyta</taxon>
        <taxon>Embryophyta</taxon>
        <taxon>Tracheophyta</taxon>
        <taxon>Spermatophyta</taxon>
        <taxon>Magnoliopsida</taxon>
        <taxon>Ranunculales</taxon>
        <taxon>Circaeasteraceae</taxon>
        <taxon>Kingdonia</taxon>
    </lineage>
</organism>
<proteinExistence type="predicted"/>
<dbReference type="OrthoDB" id="1428937at2759"/>
<dbReference type="Proteomes" id="UP000541444">
    <property type="component" value="Unassembled WGS sequence"/>
</dbReference>
<gene>
    <name evidence="4" type="ORF">GIB67_008037</name>
</gene>
<dbReference type="AlphaFoldDB" id="A0A7J7MN73"/>
<evidence type="ECO:0000256" key="1">
    <source>
        <dbReference type="SAM" id="Coils"/>
    </source>
</evidence>
<feature type="domain" description="Aminotransferase-like plant mobile" evidence="3">
    <location>
        <begin position="44"/>
        <end position="113"/>
    </location>
</feature>
<evidence type="ECO:0000256" key="2">
    <source>
        <dbReference type="SAM" id="MobiDB-lite"/>
    </source>
</evidence>
<feature type="region of interest" description="Disordered" evidence="2">
    <location>
        <begin position="1"/>
        <end position="41"/>
    </location>
</feature>
<sequence>MEVKEEEKKDRKCKGKHLEEEESTCSKGKGNGKGQREKQAITPKEKLKPRTSKAAYLLNIVGILLFTEKIGEYISPKYLELFKSVEKVGEYAWGTTILAYLYQEISSICSRKEKICPPWQKPDVSLKEVLQKLKEELEQYKLVKEEELKELKGVAEKLKKKERDFDALIESKNQLEEELAMIKGVKAKVETFGREDMAEKLKDKERECHDLRKHVSKLDEIREFGAAQEERKVLKEKLKNLGKVQEDKPETQAVVRNEVVKNSTELDELKLELVKLKQHLAVKEARVETRNSNNPTNDGFDATTYPKLRFGARYCGSLITISHNGTTVKSPG</sequence>
<dbReference type="Pfam" id="PF10536">
    <property type="entry name" value="PMD"/>
    <property type="match status" value="1"/>
</dbReference>
<dbReference type="EMBL" id="JACGCM010001360">
    <property type="protein sequence ID" value="KAF6156267.1"/>
    <property type="molecule type" value="Genomic_DNA"/>
</dbReference>
<keyword evidence="1" id="KW-0175">Coiled coil</keyword>
<feature type="compositionally biased region" description="Basic and acidic residues" evidence="2">
    <location>
        <begin position="1"/>
        <end position="10"/>
    </location>
</feature>